<sequence length="282" mass="31073">MSYQGEVDATAGSVPAGSFTVVMSGAARVNRLADILPSEASSAVTARPDEDAVYSLDPVEWRHPRLPDSNKYDPKTLGLYTPNAYKSRDECLSKSIGHFTNAIQTGSTGYSLGDFYMPFVNLYDICGSGSLAHKALDSRRVPVYQTQKEVFGQSMDVPSVTWMRSIEGLQQMHVLKSVHKMVRETGYSKLGKAFARGKYRTELDRSLISGTVSVTCGQHHIQLKLTSYDCEDHTKNVNESTLVLRDDGSATMVFDDDGPEGKTVLFGPEGLRTFNQPKWKAL</sequence>
<dbReference type="VEuPathDB" id="FungiDB:I303_01407"/>
<reference evidence="2" key="3">
    <citation type="submission" date="2024-02" db="EMBL/GenBank/DDBJ databases">
        <title>Comparative genomics of Cryptococcus and Kwoniella reveals pathogenesis evolution and contrasting modes of karyotype evolution via chromosome fusion or intercentromeric recombination.</title>
        <authorList>
            <person name="Coelho M.A."/>
            <person name="David-Palma M."/>
            <person name="Shea T."/>
            <person name="Bowers K."/>
            <person name="McGinley-Smith S."/>
            <person name="Mohammad A.W."/>
            <person name="Gnirke A."/>
            <person name="Yurkov A.M."/>
            <person name="Nowrousian M."/>
            <person name="Sun S."/>
            <person name="Cuomo C.A."/>
            <person name="Heitman J."/>
        </authorList>
    </citation>
    <scope>NUCLEOTIDE SEQUENCE</scope>
    <source>
        <strain evidence="2">CBS 10117</strain>
    </source>
</reference>
<evidence type="ECO:0000313" key="1">
    <source>
        <dbReference type="EMBL" id="OBR89578.1"/>
    </source>
</evidence>
<gene>
    <name evidence="1" type="ORF">I303_01407</name>
    <name evidence="2" type="ORF">I303_101398</name>
</gene>
<reference evidence="1" key="1">
    <citation type="submission" date="2013-07" db="EMBL/GenBank/DDBJ databases">
        <title>The Genome Sequence of Cryptococcus dejecticola CBS10117.</title>
        <authorList>
            <consortium name="The Broad Institute Genome Sequencing Platform"/>
            <person name="Cuomo C."/>
            <person name="Litvintseva A."/>
            <person name="Chen Y."/>
            <person name="Heitman J."/>
            <person name="Sun S."/>
            <person name="Springer D."/>
            <person name="Dromer F."/>
            <person name="Young S.K."/>
            <person name="Zeng Q."/>
            <person name="Gargeya S."/>
            <person name="Fitzgerald M."/>
            <person name="Abouelleil A."/>
            <person name="Alvarado L."/>
            <person name="Berlin A.M."/>
            <person name="Chapman S.B."/>
            <person name="Dewar J."/>
            <person name="Goldberg J."/>
            <person name="Griggs A."/>
            <person name="Gujja S."/>
            <person name="Hansen M."/>
            <person name="Howarth C."/>
            <person name="Imamovic A."/>
            <person name="Larimer J."/>
            <person name="McCowan C."/>
            <person name="Murphy C."/>
            <person name="Pearson M."/>
            <person name="Priest M."/>
            <person name="Roberts A."/>
            <person name="Saif S."/>
            <person name="Shea T."/>
            <person name="Sykes S."/>
            <person name="Wortman J."/>
            <person name="Nusbaum C."/>
            <person name="Birren B."/>
        </authorList>
    </citation>
    <scope>NUCLEOTIDE SEQUENCE [LARGE SCALE GENOMIC DNA]</scope>
    <source>
        <strain evidence="1">CBS 10117</strain>
    </source>
</reference>
<protein>
    <submittedName>
        <fullName evidence="1">Uncharacterized protein</fullName>
    </submittedName>
</protein>
<accession>A0A1A6AHT7</accession>
<dbReference type="AlphaFoldDB" id="A0A1A6AHT7"/>
<keyword evidence="3" id="KW-1185">Reference proteome</keyword>
<dbReference type="EMBL" id="CP144530">
    <property type="protein sequence ID" value="WWC58853.1"/>
    <property type="molecule type" value="Genomic_DNA"/>
</dbReference>
<evidence type="ECO:0000313" key="2">
    <source>
        <dbReference type="EMBL" id="WWC58853.1"/>
    </source>
</evidence>
<organism evidence="1">
    <name type="scientific">Kwoniella dejecticola CBS 10117</name>
    <dbReference type="NCBI Taxonomy" id="1296121"/>
    <lineage>
        <taxon>Eukaryota</taxon>
        <taxon>Fungi</taxon>
        <taxon>Dikarya</taxon>
        <taxon>Basidiomycota</taxon>
        <taxon>Agaricomycotina</taxon>
        <taxon>Tremellomycetes</taxon>
        <taxon>Tremellales</taxon>
        <taxon>Cryptococcaceae</taxon>
        <taxon>Kwoniella</taxon>
    </lineage>
</organism>
<proteinExistence type="predicted"/>
<dbReference type="EMBL" id="KI894027">
    <property type="protein sequence ID" value="OBR89578.1"/>
    <property type="molecule type" value="Genomic_DNA"/>
</dbReference>
<dbReference type="KEGG" id="kdj:28965106"/>
<dbReference type="RefSeq" id="XP_018267420.1">
    <property type="nucleotide sequence ID" value="XM_018404766.1"/>
</dbReference>
<dbReference type="Proteomes" id="UP000078595">
    <property type="component" value="Chromosome 1"/>
</dbReference>
<name>A0A1A6AHT7_9TREE</name>
<evidence type="ECO:0000313" key="3">
    <source>
        <dbReference type="Proteomes" id="UP000078595"/>
    </source>
</evidence>
<reference evidence="2" key="2">
    <citation type="submission" date="2013-07" db="EMBL/GenBank/DDBJ databases">
        <authorList>
            <consortium name="The Broad Institute Genome Sequencing Platform"/>
            <person name="Cuomo C."/>
            <person name="Litvintseva A."/>
            <person name="Chen Y."/>
            <person name="Heitman J."/>
            <person name="Sun S."/>
            <person name="Springer D."/>
            <person name="Dromer F."/>
            <person name="Young S.K."/>
            <person name="Zeng Q."/>
            <person name="Gargeya S."/>
            <person name="Fitzgerald M."/>
            <person name="Abouelleil A."/>
            <person name="Alvarado L."/>
            <person name="Berlin A.M."/>
            <person name="Chapman S.B."/>
            <person name="Dewar J."/>
            <person name="Goldberg J."/>
            <person name="Griggs A."/>
            <person name="Gujja S."/>
            <person name="Hansen M."/>
            <person name="Howarth C."/>
            <person name="Imamovic A."/>
            <person name="Larimer J."/>
            <person name="McCowan C."/>
            <person name="Murphy C."/>
            <person name="Pearson M."/>
            <person name="Priest M."/>
            <person name="Roberts A."/>
            <person name="Saif S."/>
            <person name="Shea T."/>
            <person name="Sykes S."/>
            <person name="Wortman J."/>
            <person name="Nusbaum C."/>
            <person name="Birren B."/>
        </authorList>
    </citation>
    <scope>NUCLEOTIDE SEQUENCE</scope>
    <source>
        <strain evidence="2">CBS 10117</strain>
    </source>
</reference>
<dbReference type="GeneID" id="28965106"/>